<dbReference type="Proteomes" id="UP000027395">
    <property type="component" value="Chromosome"/>
</dbReference>
<protein>
    <submittedName>
        <fullName evidence="1">ThiS</fullName>
    </submittedName>
</protein>
<dbReference type="GeneID" id="77287649"/>
<dbReference type="InterPro" id="IPR016155">
    <property type="entry name" value="Mopterin_synth/thiamin_S_b"/>
</dbReference>
<dbReference type="SUPFAM" id="SSF54285">
    <property type="entry name" value="MoaD/ThiS"/>
    <property type="match status" value="1"/>
</dbReference>
<proteinExistence type="predicted"/>
<keyword evidence="2" id="KW-1185">Reference proteome</keyword>
<sequence length="70" mass="7785">MKETMTVKVNGELKTCSSGLKLPQFLQEQGLNSRLIAIEYNGEILHHQFWETTEIQPGDILEIVTIVGGG</sequence>
<accession>A0A073CEY4</accession>
<dbReference type="PANTHER" id="PTHR34472:SF1">
    <property type="entry name" value="SULFUR CARRIER PROTEIN THIS"/>
    <property type="match status" value="1"/>
</dbReference>
<name>A0A073CEY4_PLAA1</name>
<dbReference type="Gene3D" id="3.10.20.30">
    <property type="match status" value="1"/>
</dbReference>
<evidence type="ECO:0000313" key="1">
    <source>
        <dbReference type="EMBL" id="KEI66477.1"/>
    </source>
</evidence>
<dbReference type="NCBIfam" id="TIGR01683">
    <property type="entry name" value="thiS"/>
    <property type="match status" value="1"/>
</dbReference>
<dbReference type="STRING" id="388467.A19Y_1426"/>
<gene>
    <name evidence="1" type="primary">thiS</name>
    <name evidence="1" type="ORF">A19Y_1426</name>
</gene>
<dbReference type="RefSeq" id="WP_026788919.1">
    <property type="nucleotide sequence ID" value="NZ_CM002803.1"/>
</dbReference>
<dbReference type="InterPro" id="IPR012675">
    <property type="entry name" value="Beta-grasp_dom_sf"/>
</dbReference>
<dbReference type="PATRIC" id="fig|388467.6.peg.1367"/>
<dbReference type="AlphaFoldDB" id="A0A073CEY4"/>
<dbReference type="InterPro" id="IPR010035">
    <property type="entry name" value="Thi_S"/>
</dbReference>
<dbReference type="PANTHER" id="PTHR34472">
    <property type="entry name" value="SULFUR CARRIER PROTEIN THIS"/>
    <property type="match status" value="1"/>
</dbReference>
<dbReference type="EMBL" id="CM002803">
    <property type="protein sequence ID" value="KEI66477.1"/>
    <property type="molecule type" value="Genomic_DNA"/>
</dbReference>
<dbReference type="eggNOG" id="COG2104">
    <property type="taxonomic scope" value="Bacteria"/>
</dbReference>
<dbReference type="InterPro" id="IPR003749">
    <property type="entry name" value="ThiS/MoaD-like"/>
</dbReference>
<organism evidence="1 2">
    <name type="scientific">Planktothrix agardhii (strain NIVA-CYA 126/8)</name>
    <dbReference type="NCBI Taxonomy" id="388467"/>
    <lineage>
        <taxon>Bacteria</taxon>
        <taxon>Bacillati</taxon>
        <taxon>Cyanobacteriota</taxon>
        <taxon>Cyanophyceae</taxon>
        <taxon>Oscillatoriophycideae</taxon>
        <taxon>Oscillatoriales</taxon>
        <taxon>Microcoleaceae</taxon>
        <taxon>Planktothrix</taxon>
    </lineage>
</organism>
<dbReference type="Pfam" id="PF02597">
    <property type="entry name" value="ThiS"/>
    <property type="match status" value="1"/>
</dbReference>
<reference evidence="1 2" key="1">
    <citation type="journal article" date="2014" name="Appl. Environ. Microbiol.">
        <title>Elucidation of insertion elements encoded on plasmids and in vitro construction of shuttle vectors from the toxic cyanobacterium Planktothrix.</title>
        <authorList>
            <person name="Christiansen G."/>
            <person name="Goesmann A."/>
            <person name="Kurmayer R."/>
        </authorList>
    </citation>
    <scope>NUCLEOTIDE SEQUENCE [LARGE SCALE GENOMIC DNA]</scope>
    <source>
        <strain evidence="1 2">NIVA-CYA 126/8</strain>
    </source>
</reference>
<evidence type="ECO:0000313" key="2">
    <source>
        <dbReference type="Proteomes" id="UP000027395"/>
    </source>
</evidence>
<dbReference type="CDD" id="cd00565">
    <property type="entry name" value="Ubl_ThiS"/>
    <property type="match status" value="1"/>
</dbReference>
<dbReference type="HOGENOM" id="CLU_174611_3_1_3"/>